<comment type="subcellular location">
    <subcellularLocation>
        <location evidence="1">Membrane</location>
    </subcellularLocation>
    <subcellularLocation>
        <location evidence="2">Secreted</location>
    </subcellularLocation>
</comment>
<dbReference type="PRINTS" id="PR01488">
    <property type="entry name" value="RTXTOXINA"/>
</dbReference>
<accession>A0A8B6X5Q8</accession>
<reference evidence="9" key="3">
    <citation type="journal article" date="2020" name="J. Mol. Biol.">
        <title>Continuous Assembly of beta-Roll Structures Is Implicated in the Type I-Dependent Secretion of Large Repeat-in-Toxins (RTX) Proteins.</title>
        <authorList>
            <person name="Motlova L."/>
            <person name="Klimova N."/>
            <person name="Fiser R."/>
            <person name="Sebo P."/>
            <person name="Bumba L."/>
        </authorList>
    </citation>
    <scope>NUCLEOTIDE SEQUENCE</scope>
</reference>
<dbReference type="GO" id="GO:0005509">
    <property type="term" value="F:calcium ion binding"/>
    <property type="evidence" value="ECO:0007669"/>
    <property type="project" value="InterPro"/>
</dbReference>
<keyword evidence="4" id="KW-0800">Toxin</keyword>
<reference evidence="9" key="1">
    <citation type="journal article" date="1992" name="FEMS Microbiol. Rev.">
        <title>Structural and functional relationships among the RTX toxin determinants of gram-negative bacteria.</title>
        <authorList>
            <person name="Coote J.G."/>
        </authorList>
    </citation>
    <scope>NUCLEOTIDE SEQUENCE</scope>
</reference>
<keyword evidence="8" id="KW-1185">Reference proteome</keyword>
<reference evidence="9" key="2">
    <citation type="journal article" date="2016" name="Mol. Cell">
        <title>Calcium-Driven Folding of RTX Domain beta-Rolls Ratchets Translocation of RTX Proteins through Type I Secretion Ducts.</title>
        <authorList>
            <person name="Bumba L."/>
            <person name="Masin J."/>
            <person name="Macek P."/>
            <person name="Wald T."/>
            <person name="Motlova L."/>
            <person name="Bibova I."/>
            <person name="Klimova N."/>
            <person name="Bednarova L."/>
            <person name="Veverka V."/>
            <person name="Kachala M."/>
            <person name="Svergun D.I."/>
            <person name="Barinka C."/>
            <person name="Sebo P."/>
        </authorList>
    </citation>
    <scope>NUCLEOTIDE SEQUENCE</scope>
</reference>
<dbReference type="GO" id="GO:0016020">
    <property type="term" value="C:membrane"/>
    <property type="evidence" value="ECO:0007669"/>
    <property type="project" value="UniProtKB-SubCell"/>
</dbReference>
<evidence type="ECO:0000256" key="4">
    <source>
        <dbReference type="ARBA" id="ARBA00022656"/>
    </source>
</evidence>
<keyword evidence="6" id="KW-0843">Virulence</keyword>
<evidence type="ECO:0000313" key="8">
    <source>
        <dbReference type="Proteomes" id="UP000675920"/>
    </source>
</evidence>
<dbReference type="PROSITE" id="PS00330">
    <property type="entry name" value="HEMOLYSIN_CALCIUM"/>
    <property type="match status" value="13"/>
</dbReference>
<reference evidence="9" key="4">
    <citation type="submission" date="2025-08" db="UniProtKB">
        <authorList>
            <consortium name="RefSeq"/>
        </authorList>
    </citation>
    <scope>IDENTIFICATION</scope>
</reference>
<protein>
    <submittedName>
        <fullName evidence="9">Calcium-binding protein</fullName>
    </submittedName>
</protein>
<evidence type="ECO:0000256" key="7">
    <source>
        <dbReference type="ARBA" id="ARBA00023136"/>
    </source>
</evidence>
<evidence type="ECO:0000256" key="5">
    <source>
        <dbReference type="ARBA" id="ARBA00022737"/>
    </source>
</evidence>
<dbReference type="RefSeq" id="WP_028312406.1">
    <property type="nucleotide sequence ID" value="NZ_AXWS01000019.1"/>
</dbReference>
<dbReference type="InterPro" id="IPR011049">
    <property type="entry name" value="Serralysin-like_metalloprot_C"/>
</dbReference>
<proteinExistence type="predicted"/>
<sequence length="1073" mass="106068">MPSYTGTDNDDTLAGSTGADTLSGGLGNDSYIVNHRGDVVIETHGVGVDSIDGGIDTIFTSVLVAGGYSLLGSWTIENLSYIGALAAVLRGNALDNVIRGGDGDDLIDGNFGNDSLYGGGGNDRLDGGAGNDLLDGGTGSDTLSGGVGDDLYLVDSVGDRVYEVAGAGNDTVRSDGIVLDLRGNLVNVENVIHTGGAAVTMSGNAGDNLVQSLGAGADRLYGWAGNDTLDGSAGADTLYGGSGDDLYRVGSGDVVVERAGEGRDTLLGERTSLAGSQLANVENLLYTGTAGVAITGNALDNLLAGGIGKDTIGGDAGKDTLVGGAGADSLTGGAGDDVLYGGGWRFDSRFAGDDMAQYFTFGSDDGVTDTLTGGAGNDRYLIDNHDDVIIEKLAGGVDTVVTSVDFSLADAVNVENLIAVDGARVAQDNSPWLLEGSAGANILIGNQYANLLVGGAGDDTLLASPLEGSYQWSVAVDQLFGGDGNDVLIAERAAVVEGGAGDDLYVLGSQVWYSVGEATLTSIVGNDESGNDTAIFMNSGSGEALDGVENFVLAGAGTAAELAAHAAQNAAQALLSDVPYWYAPGADLTGNGLDNVITGNARDNLLRGLAGDDSIIGGEGADTLDGGEGADTLVGGLGNDVYRLDGDDVIVDAGGMDIVESDVFTSYTRWSGIDGLRYTGTTGVLLRNAVNNGSADRFEGGAGDDTLLGYGGADSLTGGAGNDSLRGDAGNDTLEGGAGADTLIGGDGDDYLSGGAGADSLAGGDGNDNLAGDMAGDTVLGGAGDDHVYGNGTGLGASIDGGAGNDYVSGTSADDTIIGGTGMDTLFGGDGNDRLVGDSVDWRLSGGAGNDTILGGGFASLIDGGAGSDLIDLSGVSISLSIGGWSVSSSATLDVTGDGLGVTASADVFRLGTATGGNLVAGANAAVFAGGVVIADFQSSLDQIQVAAGLVGDGDAALEQVQTVTAFGGGFSAASELVIFSSDTVDFTAGSGSYAYWSEPIRGGNLEAVIGDADSALATGESRLFVVDDGSSSAVFRFVSADGNAVVSASELTLLGVVIGDAALTASDFGLFA</sequence>
<evidence type="ECO:0000313" key="9">
    <source>
        <dbReference type="RefSeq" id="WP_028312406.1"/>
    </source>
</evidence>
<dbReference type="InterPro" id="IPR003995">
    <property type="entry name" value="RTX_toxin_determinant-A"/>
</dbReference>
<dbReference type="InterPro" id="IPR001343">
    <property type="entry name" value="Hemolysn_Ca-bd"/>
</dbReference>
<organism evidence="8 9">
    <name type="scientific">Derxia gummosa DSM 723</name>
    <dbReference type="NCBI Taxonomy" id="1121388"/>
    <lineage>
        <taxon>Bacteria</taxon>
        <taxon>Pseudomonadati</taxon>
        <taxon>Pseudomonadota</taxon>
        <taxon>Betaproteobacteria</taxon>
        <taxon>Burkholderiales</taxon>
        <taxon>Alcaligenaceae</taxon>
        <taxon>Derxia</taxon>
    </lineage>
</organism>
<dbReference type="GO" id="GO:0090729">
    <property type="term" value="F:toxin activity"/>
    <property type="evidence" value="ECO:0007669"/>
    <property type="project" value="UniProtKB-KW"/>
</dbReference>
<dbReference type="SUPFAM" id="SSF51120">
    <property type="entry name" value="beta-Roll"/>
    <property type="match status" value="5"/>
</dbReference>
<dbReference type="GO" id="GO:0005576">
    <property type="term" value="C:extracellular region"/>
    <property type="evidence" value="ECO:0007669"/>
    <property type="project" value="UniProtKB-SubCell"/>
</dbReference>
<name>A0A8B6X5Q8_9BURK</name>
<dbReference type="Gene3D" id="2.150.10.10">
    <property type="entry name" value="Serralysin-like metalloprotease, C-terminal"/>
    <property type="match status" value="6"/>
</dbReference>
<evidence type="ECO:0000256" key="2">
    <source>
        <dbReference type="ARBA" id="ARBA00004613"/>
    </source>
</evidence>
<evidence type="ECO:0000256" key="3">
    <source>
        <dbReference type="ARBA" id="ARBA00022525"/>
    </source>
</evidence>
<dbReference type="AlphaFoldDB" id="A0A8B6X5Q8"/>
<dbReference type="PANTHER" id="PTHR38340">
    <property type="entry name" value="S-LAYER PROTEIN"/>
    <property type="match status" value="1"/>
</dbReference>
<keyword evidence="5" id="KW-0677">Repeat</keyword>
<keyword evidence="7" id="KW-0472">Membrane</keyword>
<dbReference type="Pfam" id="PF00353">
    <property type="entry name" value="HemolysinCabind"/>
    <property type="match status" value="13"/>
</dbReference>
<keyword evidence="3" id="KW-0964">Secreted</keyword>
<evidence type="ECO:0000256" key="1">
    <source>
        <dbReference type="ARBA" id="ARBA00004370"/>
    </source>
</evidence>
<dbReference type="PRINTS" id="PR00313">
    <property type="entry name" value="CABNDNGRPT"/>
</dbReference>
<dbReference type="Proteomes" id="UP000675920">
    <property type="component" value="Unplaced"/>
</dbReference>
<evidence type="ECO:0000256" key="6">
    <source>
        <dbReference type="ARBA" id="ARBA00023026"/>
    </source>
</evidence>
<dbReference type="InterPro" id="IPR050557">
    <property type="entry name" value="RTX_toxin/Mannuronan_C5-epim"/>
</dbReference>
<dbReference type="OrthoDB" id="6091599at2"/>
<dbReference type="PANTHER" id="PTHR38340:SF1">
    <property type="entry name" value="S-LAYER PROTEIN"/>
    <property type="match status" value="1"/>
</dbReference>
<dbReference type="InterPro" id="IPR018511">
    <property type="entry name" value="Hemolysin-typ_Ca-bd_CS"/>
</dbReference>